<dbReference type="Proteomes" id="UP001055286">
    <property type="component" value="Unassembled WGS sequence"/>
</dbReference>
<evidence type="ECO:0000256" key="3">
    <source>
        <dbReference type="ARBA" id="ARBA00022630"/>
    </source>
</evidence>
<gene>
    <name evidence="10" type="ORF">MPEAHAMD_6473</name>
</gene>
<accession>A0AA37HIQ0</accession>
<evidence type="ECO:0000256" key="7">
    <source>
        <dbReference type="ARBA" id="ARBA00047599"/>
    </source>
</evidence>
<evidence type="ECO:0000256" key="1">
    <source>
        <dbReference type="ARBA" id="ARBA00005272"/>
    </source>
</evidence>
<comment type="caution">
    <text evidence="10">The sequence shown here is derived from an EMBL/GenBank/DDBJ whole genome shotgun (WGS) entry which is preliminary data.</text>
</comment>
<evidence type="ECO:0000256" key="2">
    <source>
        <dbReference type="ARBA" id="ARBA00012637"/>
    </source>
</evidence>
<comment type="catalytic activity">
    <reaction evidence="7">
        <text>a quinone + NADH + H(+) = a quinol + NAD(+)</text>
        <dbReference type="Rhea" id="RHEA:46160"/>
        <dbReference type="ChEBI" id="CHEBI:15378"/>
        <dbReference type="ChEBI" id="CHEBI:24646"/>
        <dbReference type="ChEBI" id="CHEBI:57540"/>
        <dbReference type="ChEBI" id="CHEBI:57945"/>
        <dbReference type="ChEBI" id="CHEBI:132124"/>
        <dbReference type="EC" id="1.6.5.9"/>
    </reaction>
</comment>
<sequence>MANVEGIDTERRMVRAGGGTFPYDQLIIATGATHAYFGHDEWAPHAPGLKRIENATEIRRRILLAFERAEFEDDVELRQALTTFMVVGGGPTGVEMAGAIADMAHDALPRDFRNVDPTRTRVLLVEAGPRPLAAFPEPLSQYARRALERRGVEVLTGQTVTSIGPETVSIGDRSIKAGAIVWAAGVAASAAADWLGANRDRAGRVKVSPDLTIPGLPEIFVAGDTAAVTDDSRKPVPGIAPAAKYMGCYAASVIAARVMGQPLPGSFRYHHQGDLATIGRKAAVVRLRRLTLKAFLGWAFWGVAHIYFLIGLRNRISVAFS</sequence>
<keyword evidence="6" id="KW-0520">NAD</keyword>
<evidence type="ECO:0000313" key="11">
    <source>
        <dbReference type="Proteomes" id="UP001055286"/>
    </source>
</evidence>
<feature type="domain" description="FAD/NAD(P)-binding" evidence="9">
    <location>
        <begin position="4"/>
        <end position="247"/>
    </location>
</feature>
<dbReference type="EC" id="1.6.5.9" evidence="2"/>
<keyword evidence="5" id="KW-0560">Oxidoreductase</keyword>
<dbReference type="PANTHER" id="PTHR43706:SF47">
    <property type="entry name" value="EXTERNAL NADH-UBIQUINONE OXIDOREDUCTASE 1, MITOCHONDRIAL-RELATED"/>
    <property type="match status" value="1"/>
</dbReference>
<evidence type="ECO:0000313" key="10">
    <source>
        <dbReference type="EMBL" id="GJD66276.1"/>
    </source>
</evidence>
<dbReference type="GO" id="GO:0050136">
    <property type="term" value="F:NADH dehydrogenase (quinone) (non-electrogenic) activity"/>
    <property type="evidence" value="ECO:0007669"/>
    <property type="project" value="UniProtKB-EC"/>
</dbReference>
<keyword evidence="8" id="KW-1133">Transmembrane helix</keyword>
<dbReference type="Pfam" id="PF07992">
    <property type="entry name" value="Pyr_redox_2"/>
    <property type="match status" value="1"/>
</dbReference>
<evidence type="ECO:0000256" key="5">
    <source>
        <dbReference type="ARBA" id="ARBA00023002"/>
    </source>
</evidence>
<keyword evidence="8" id="KW-0812">Transmembrane</keyword>
<evidence type="ECO:0000256" key="4">
    <source>
        <dbReference type="ARBA" id="ARBA00022827"/>
    </source>
</evidence>
<dbReference type="PRINTS" id="PR00368">
    <property type="entry name" value="FADPNR"/>
</dbReference>
<dbReference type="PANTHER" id="PTHR43706">
    <property type="entry name" value="NADH DEHYDROGENASE"/>
    <property type="match status" value="1"/>
</dbReference>
<dbReference type="AlphaFoldDB" id="A0AA37HIQ0"/>
<organism evidence="10 11">
    <name type="scientific">Methylobacterium frigidaeris</name>
    <dbReference type="NCBI Taxonomy" id="2038277"/>
    <lineage>
        <taxon>Bacteria</taxon>
        <taxon>Pseudomonadati</taxon>
        <taxon>Pseudomonadota</taxon>
        <taxon>Alphaproteobacteria</taxon>
        <taxon>Hyphomicrobiales</taxon>
        <taxon>Methylobacteriaceae</taxon>
        <taxon>Methylobacterium</taxon>
    </lineage>
</organism>
<dbReference type="Gene3D" id="3.50.50.100">
    <property type="match status" value="1"/>
</dbReference>
<keyword evidence="8" id="KW-0472">Membrane</keyword>
<keyword evidence="11" id="KW-1185">Reference proteome</keyword>
<dbReference type="InterPro" id="IPR036188">
    <property type="entry name" value="FAD/NAD-bd_sf"/>
</dbReference>
<name>A0AA37HIQ0_9HYPH</name>
<evidence type="ECO:0000259" key="9">
    <source>
        <dbReference type="Pfam" id="PF07992"/>
    </source>
</evidence>
<dbReference type="InterPro" id="IPR045024">
    <property type="entry name" value="NDH-2"/>
</dbReference>
<dbReference type="InterPro" id="IPR023753">
    <property type="entry name" value="FAD/NAD-binding_dom"/>
</dbReference>
<evidence type="ECO:0000256" key="8">
    <source>
        <dbReference type="SAM" id="Phobius"/>
    </source>
</evidence>
<reference evidence="10" key="1">
    <citation type="journal article" date="2016" name="Front. Microbiol.">
        <title>Genome Sequence of the Piezophilic, Mesophilic Sulfate-Reducing Bacterium Desulfovibrio indicus J2T.</title>
        <authorList>
            <person name="Cao J."/>
            <person name="Maignien L."/>
            <person name="Shao Z."/>
            <person name="Alain K."/>
            <person name="Jebbar M."/>
        </authorList>
    </citation>
    <scope>NUCLEOTIDE SEQUENCE</scope>
    <source>
        <strain evidence="10">JCM 32048</strain>
    </source>
</reference>
<dbReference type="SUPFAM" id="SSF51905">
    <property type="entry name" value="FAD/NAD(P)-binding domain"/>
    <property type="match status" value="1"/>
</dbReference>
<dbReference type="EMBL" id="BPQJ01000059">
    <property type="protein sequence ID" value="GJD66276.1"/>
    <property type="molecule type" value="Genomic_DNA"/>
</dbReference>
<keyword evidence="4" id="KW-0274">FAD</keyword>
<evidence type="ECO:0000256" key="6">
    <source>
        <dbReference type="ARBA" id="ARBA00023027"/>
    </source>
</evidence>
<comment type="similarity">
    <text evidence="1">Belongs to the NADH dehydrogenase family.</text>
</comment>
<proteinExistence type="inferred from homology"/>
<feature type="transmembrane region" description="Helical" evidence="8">
    <location>
        <begin position="290"/>
        <end position="310"/>
    </location>
</feature>
<protein>
    <recommendedName>
        <fullName evidence="2">NADH:ubiquinone reductase (non-electrogenic)</fullName>
        <ecNumber evidence="2">1.6.5.9</ecNumber>
    </recommendedName>
</protein>
<keyword evidence="3" id="KW-0285">Flavoprotein</keyword>
<reference evidence="10" key="2">
    <citation type="submission" date="2021-08" db="EMBL/GenBank/DDBJ databases">
        <authorList>
            <person name="Tani A."/>
            <person name="Ola A."/>
            <person name="Ogura Y."/>
            <person name="Katsura K."/>
            <person name="Hayashi T."/>
        </authorList>
    </citation>
    <scope>NUCLEOTIDE SEQUENCE</scope>
    <source>
        <strain evidence="10">JCM 32048</strain>
    </source>
</reference>